<dbReference type="InterPro" id="IPR025227">
    <property type="entry name" value="DUF4169"/>
</dbReference>
<evidence type="ECO:0000313" key="3">
    <source>
        <dbReference type="Proteomes" id="UP000272010"/>
    </source>
</evidence>
<evidence type="ECO:0000313" key="2">
    <source>
        <dbReference type="EMBL" id="AYF01998.1"/>
    </source>
</evidence>
<dbReference type="RefSeq" id="WP_120442358.1">
    <property type="nucleotide sequence ID" value="NZ_CP031078.1"/>
</dbReference>
<feature type="compositionally biased region" description="Basic and acidic residues" evidence="1">
    <location>
        <begin position="19"/>
        <end position="32"/>
    </location>
</feature>
<dbReference type="EMBL" id="CP031078">
    <property type="protein sequence ID" value="AYF01998.1"/>
    <property type="molecule type" value="Genomic_DNA"/>
</dbReference>
<dbReference type="Pfam" id="PF13770">
    <property type="entry name" value="DUF4169"/>
    <property type="match status" value="1"/>
</dbReference>
<reference evidence="3" key="1">
    <citation type="submission" date="2018-07" db="EMBL/GenBank/DDBJ databases">
        <title>Genome Structure of the Opportunistic Pathogen Paracoccus yeei (Alphaproteobacteria) and Identification of Putative Virulence Factors.</title>
        <authorList>
            <person name="Lasek R."/>
            <person name="Szuplewska M."/>
            <person name="Mitura M."/>
            <person name="Decewicz P."/>
            <person name="Chmielowska C."/>
            <person name="Pawlot A."/>
            <person name="Sentkowska D."/>
            <person name="Czarnecki J."/>
            <person name="Bartosik D."/>
        </authorList>
    </citation>
    <scope>NUCLEOTIDE SEQUENCE [LARGE SCALE GENOMIC DNA]</scope>
    <source>
        <strain evidence="3">CCUG 32053</strain>
    </source>
</reference>
<feature type="region of interest" description="Disordered" evidence="1">
    <location>
        <begin position="19"/>
        <end position="70"/>
    </location>
</feature>
<accession>A0A386UNU0</accession>
<dbReference type="AlphaFoldDB" id="A0A386UNU0"/>
<name>A0A386UNU0_9RHOB</name>
<protein>
    <submittedName>
        <fullName evidence="2">DUF4169 family protein</fullName>
    </submittedName>
</protein>
<dbReference type="Proteomes" id="UP000272010">
    <property type="component" value="Chromosome"/>
</dbReference>
<gene>
    <name evidence="2" type="ORF">PY32053_02397</name>
</gene>
<organism evidence="2 3">
    <name type="scientific">Paracoccus yeei</name>
    <dbReference type="NCBI Taxonomy" id="147645"/>
    <lineage>
        <taxon>Bacteria</taxon>
        <taxon>Pseudomonadati</taxon>
        <taxon>Pseudomonadota</taxon>
        <taxon>Alphaproteobacteria</taxon>
        <taxon>Rhodobacterales</taxon>
        <taxon>Paracoccaceae</taxon>
        <taxon>Paracoccus</taxon>
    </lineage>
</organism>
<proteinExistence type="predicted"/>
<evidence type="ECO:0000256" key="1">
    <source>
        <dbReference type="SAM" id="MobiDB-lite"/>
    </source>
</evidence>
<feature type="compositionally biased region" description="Basic and acidic residues" evidence="1">
    <location>
        <begin position="42"/>
        <end position="63"/>
    </location>
</feature>
<sequence length="70" mass="7482">MAGAGPGKIINLRAARKSAARDAARRTGDENAAKFGRSKAQRLAEDEAQARAARHLDQHRREDEGGEGDA</sequence>